<dbReference type="SUPFAM" id="SSF53448">
    <property type="entry name" value="Nucleotide-diphospho-sugar transferases"/>
    <property type="match status" value="1"/>
</dbReference>
<evidence type="ECO:0000313" key="13">
    <source>
        <dbReference type="EMBL" id="CAB5009952.1"/>
    </source>
</evidence>
<dbReference type="PANTHER" id="PTHR43181">
    <property type="entry name" value="2-C-METHYL-D-ERYTHRITOL 2,4-CYCLODIPHOSPHATE SYNTHASE, CHLOROPLASTIC"/>
    <property type="match status" value="1"/>
</dbReference>
<keyword evidence="6" id="KW-0808">Transferase</keyword>
<comment type="catalytic activity">
    <reaction evidence="1">
        <text>4-CDP-2-C-methyl-D-erythritol 2-phosphate = 2-C-methyl-D-erythritol 2,4-cyclic diphosphate + CMP</text>
        <dbReference type="Rhea" id="RHEA:23864"/>
        <dbReference type="ChEBI" id="CHEBI:57919"/>
        <dbReference type="ChEBI" id="CHEBI:58483"/>
        <dbReference type="ChEBI" id="CHEBI:60377"/>
        <dbReference type="EC" id="4.6.1.12"/>
    </reaction>
</comment>
<evidence type="ECO:0000256" key="4">
    <source>
        <dbReference type="ARBA" id="ARBA00004787"/>
    </source>
</evidence>
<dbReference type="PROSITE" id="PS01350">
    <property type="entry name" value="ISPF"/>
    <property type="match status" value="1"/>
</dbReference>
<keyword evidence="9" id="KW-0414">Isoprene biosynthesis</keyword>
<evidence type="ECO:0000256" key="3">
    <source>
        <dbReference type="ARBA" id="ARBA00004709"/>
    </source>
</evidence>
<evidence type="ECO:0000256" key="10">
    <source>
        <dbReference type="ARBA" id="ARBA00023239"/>
    </source>
</evidence>
<dbReference type="FunFam" id="3.90.550.10:FF:000003">
    <property type="entry name" value="2-C-methyl-D-erythritol 4-phosphate cytidylyltransferase"/>
    <property type="match status" value="1"/>
</dbReference>
<dbReference type="HAMAP" id="MF_00108">
    <property type="entry name" value="IspD"/>
    <property type="match status" value="1"/>
</dbReference>
<dbReference type="Pfam" id="PF01128">
    <property type="entry name" value="IspD"/>
    <property type="match status" value="1"/>
</dbReference>
<sequence length="372" mass="38032">MSVSAIIAAAGSGERFGAGYPKALIQLGDRTLLQHAINALAPVVDQIIIAAPTGFEQQISELVGGGITVVTGGATRSASVRNALAHVASDFVLVHDAARALATTDLAERIIATLRSGSSAVVPGLLEVDTVKSIDDKGRVAATLDRSTLRRIQTPQGFSTQVLRDAHASGTEATDDAALIELLGGTVIVIDGEDRALKITTPADLDSALSFLGFNRSFRTGVGTDAHAFGKGRTLWLAGLHWPDDVGVEGHSDGDVAAHAICDALFAATGLGDLGSNFGTNRPEYADASGSMLLQETLALVTDAGYAISNVTVQIIGNKPKIGSRRAEAIEALSKALGGAPVSVSATTTDGMGLTGEGKGIAAVASALVYKR</sequence>
<evidence type="ECO:0000313" key="14">
    <source>
        <dbReference type="EMBL" id="CAB5059115.1"/>
    </source>
</evidence>
<dbReference type="CDD" id="cd02516">
    <property type="entry name" value="CDP-ME_synthetase"/>
    <property type="match status" value="1"/>
</dbReference>
<dbReference type="GO" id="GO:0008685">
    <property type="term" value="F:2-C-methyl-D-erythritol 2,4-cyclodiphosphate synthase activity"/>
    <property type="evidence" value="ECO:0007669"/>
    <property type="project" value="UniProtKB-EC"/>
</dbReference>
<dbReference type="EMBL" id="CAFBPE010000069">
    <property type="protein sequence ID" value="CAB5009952.1"/>
    <property type="molecule type" value="Genomic_DNA"/>
</dbReference>
<keyword evidence="10" id="KW-0456">Lyase</keyword>
<proteinExistence type="inferred from homology"/>
<name>A0A6J7Q613_9ZZZZ</name>
<evidence type="ECO:0000256" key="2">
    <source>
        <dbReference type="ARBA" id="ARBA00001968"/>
    </source>
</evidence>
<evidence type="ECO:0000256" key="11">
    <source>
        <dbReference type="ARBA" id="ARBA00023268"/>
    </source>
</evidence>
<dbReference type="GO" id="GO:0016114">
    <property type="term" value="P:terpenoid biosynthetic process"/>
    <property type="evidence" value="ECO:0007669"/>
    <property type="project" value="InterPro"/>
</dbReference>
<keyword evidence="11" id="KW-0511">Multifunctional enzyme</keyword>
<comment type="cofactor">
    <cofactor evidence="2">
        <name>a divalent metal cation</name>
        <dbReference type="ChEBI" id="CHEBI:60240"/>
    </cofactor>
</comment>
<comment type="pathway">
    <text evidence="3">Isoprenoid biosynthesis; isopentenyl diphosphate biosynthesis via DXP pathway; isopentenyl diphosphate from 1-deoxy-D-xylulose 5-phosphate: step 4/6.</text>
</comment>
<dbReference type="InterPro" id="IPR029044">
    <property type="entry name" value="Nucleotide-diphossugar_trans"/>
</dbReference>
<dbReference type="FunFam" id="3.30.1330.50:FF:000003">
    <property type="entry name" value="2-C-methyl-D-erythritol 2,4-cyclodiphosphate synthase"/>
    <property type="match status" value="1"/>
</dbReference>
<reference evidence="13" key="1">
    <citation type="submission" date="2020-05" db="EMBL/GenBank/DDBJ databases">
        <authorList>
            <person name="Chiriac C."/>
            <person name="Salcher M."/>
            <person name="Ghai R."/>
            <person name="Kavagutti S V."/>
        </authorList>
    </citation>
    <scope>NUCLEOTIDE SEQUENCE</scope>
</reference>
<organism evidence="13">
    <name type="scientific">freshwater metagenome</name>
    <dbReference type="NCBI Taxonomy" id="449393"/>
    <lineage>
        <taxon>unclassified sequences</taxon>
        <taxon>metagenomes</taxon>
        <taxon>ecological metagenomes</taxon>
    </lineage>
</organism>
<evidence type="ECO:0000256" key="8">
    <source>
        <dbReference type="ARBA" id="ARBA00022723"/>
    </source>
</evidence>
<dbReference type="UniPathway" id="UPA00056">
    <property type="reaction ID" value="UER00093"/>
</dbReference>
<evidence type="ECO:0000256" key="5">
    <source>
        <dbReference type="ARBA" id="ARBA00009789"/>
    </source>
</evidence>
<dbReference type="Pfam" id="PF02542">
    <property type="entry name" value="YgbB"/>
    <property type="match status" value="1"/>
</dbReference>
<dbReference type="EMBL" id="CAFBQN010000061">
    <property type="protein sequence ID" value="CAB5059115.1"/>
    <property type="molecule type" value="Genomic_DNA"/>
</dbReference>
<gene>
    <name evidence="13" type="ORF">UFOPK4065_00871</name>
    <name evidence="14" type="ORF">UFOPK4319_00823</name>
</gene>
<dbReference type="InterPro" id="IPR020555">
    <property type="entry name" value="MECDP_synthase_CS"/>
</dbReference>
<keyword evidence="8" id="KW-0479">Metal-binding</keyword>
<dbReference type="NCBIfam" id="TIGR00151">
    <property type="entry name" value="ispF"/>
    <property type="match status" value="1"/>
</dbReference>
<evidence type="ECO:0000256" key="6">
    <source>
        <dbReference type="ARBA" id="ARBA00022679"/>
    </source>
</evidence>
<dbReference type="HAMAP" id="MF_01520">
    <property type="entry name" value="IspDF"/>
    <property type="match status" value="1"/>
</dbReference>
<feature type="domain" description="2-C-methyl-D-erythritol 2,4-cyclodiphosphate synthase" evidence="12">
    <location>
        <begin position="218"/>
        <end position="369"/>
    </location>
</feature>
<dbReference type="InterPro" id="IPR026596">
    <property type="entry name" value="IspD/F"/>
</dbReference>
<dbReference type="PROSITE" id="PS01295">
    <property type="entry name" value="ISPD"/>
    <property type="match status" value="1"/>
</dbReference>
<dbReference type="HAMAP" id="MF_00107">
    <property type="entry name" value="IspF"/>
    <property type="match status" value="1"/>
</dbReference>
<dbReference type="NCBIfam" id="TIGR00453">
    <property type="entry name" value="ispD"/>
    <property type="match status" value="1"/>
</dbReference>
<dbReference type="GO" id="GO:0050518">
    <property type="term" value="F:2-C-methyl-D-erythritol 4-phosphate cytidylyltransferase activity"/>
    <property type="evidence" value="ECO:0007669"/>
    <property type="project" value="InterPro"/>
</dbReference>
<keyword evidence="7" id="KW-0548">Nucleotidyltransferase</keyword>
<dbReference type="GO" id="GO:0019288">
    <property type="term" value="P:isopentenyl diphosphate biosynthetic process, methylerythritol 4-phosphate pathway"/>
    <property type="evidence" value="ECO:0007669"/>
    <property type="project" value="UniProtKB-UniPathway"/>
</dbReference>
<dbReference type="AlphaFoldDB" id="A0A6J7Q613"/>
<dbReference type="GO" id="GO:0046872">
    <property type="term" value="F:metal ion binding"/>
    <property type="evidence" value="ECO:0007669"/>
    <property type="project" value="UniProtKB-KW"/>
</dbReference>
<dbReference type="CDD" id="cd00554">
    <property type="entry name" value="MECDP_synthase"/>
    <property type="match status" value="1"/>
</dbReference>
<dbReference type="Gene3D" id="3.30.1330.50">
    <property type="entry name" value="2-C-methyl-D-erythritol 2,4-cyclodiphosphate synthase"/>
    <property type="match status" value="1"/>
</dbReference>
<evidence type="ECO:0000256" key="1">
    <source>
        <dbReference type="ARBA" id="ARBA00000200"/>
    </source>
</evidence>
<evidence type="ECO:0000256" key="9">
    <source>
        <dbReference type="ARBA" id="ARBA00023229"/>
    </source>
</evidence>
<dbReference type="InterPro" id="IPR018294">
    <property type="entry name" value="ISPD_synthase_CS"/>
</dbReference>
<evidence type="ECO:0000259" key="12">
    <source>
        <dbReference type="Pfam" id="PF02542"/>
    </source>
</evidence>
<dbReference type="SUPFAM" id="SSF69765">
    <property type="entry name" value="IpsF-like"/>
    <property type="match status" value="1"/>
</dbReference>
<dbReference type="InterPro" id="IPR003526">
    <property type="entry name" value="MECDP_synthase"/>
</dbReference>
<dbReference type="InterPro" id="IPR034683">
    <property type="entry name" value="IspD/TarI"/>
</dbReference>
<dbReference type="Gene3D" id="3.90.550.10">
    <property type="entry name" value="Spore Coat Polysaccharide Biosynthesis Protein SpsA, Chain A"/>
    <property type="match status" value="1"/>
</dbReference>
<evidence type="ECO:0000256" key="7">
    <source>
        <dbReference type="ARBA" id="ARBA00022695"/>
    </source>
</evidence>
<comment type="similarity">
    <text evidence="5">Belongs to the IspD/TarI cytidylyltransferase family. IspD subfamily.</text>
</comment>
<dbReference type="InterPro" id="IPR001228">
    <property type="entry name" value="IspD"/>
</dbReference>
<dbReference type="InterPro" id="IPR036571">
    <property type="entry name" value="MECDP_synthase_sf"/>
</dbReference>
<dbReference type="PANTHER" id="PTHR43181:SF1">
    <property type="entry name" value="2-C-METHYL-D-ERYTHRITOL 2,4-CYCLODIPHOSPHATE SYNTHASE, CHLOROPLASTIC"/>
    <property type="match status" value="1"/>
</dbReference>
<accession>A0A6J7Q613</accession>
<protein>
    <submittedName>
        <fullName evidence="13">Unannotated protein</fullName>
    </submittedName>
</protein>
<comment type="pathway">
    <text evidence="4">Isoprenoid biosynthesis; isopentenyl diphosphate biosynthesis via DXP pathway; isopentenyl diphosphate from 1-deoxy-D-xylulose 5-phosphate: step 2/6.</text>
</comment>